<reference evidence="3 5" key="2">
    <citation type="journal article" date="2013" name="Nature">
        <title>Insights into bilaterian evolution from three spiralian genomes.</title>
        <authorList>
            <person name="Simakov O."/>
            <person name="Marletaz F."/>
            <person name="Cho S.J."/>
            <person name="Edsinger-Gonzales E."/>
            <person name="Havlak P."/>
            <person name="Hellsten U."/>
            <person name="Kuo D.H."/>
            <person name="Larsson T."/>
            <person name="Lv J."/>
            <person name="Arendt D."/>
            <person name="Savage R."/>
            <person name="Osoegawa K."/>
            <person name="de Jong P."/>
            <person name="Grimwood J."/>
            <person name="Chapman J.A."/>
            <person name="Shapiro H."/>
            <person name="Aerts A."/>
            <person name="Otillar R.P."/>
            <person name="Terry A.Y."/>
            <person name="Boore J.L."/>
            <person name="Grigoriev I.V."/>
            <person name="Lindberg D.R."/>
            <person name="Seaver E.C."/>
            <person name="Weisblat D.A."/>
            <person name="Putnam N.H."/>
            <person name="Rokhsar D.S."/>
        </authorList>
    </citation>
    <scope>NUCLEOTIDE SEQUENCE</scope>
    <source>
        <strain evidence="3 5">I ESC-2004</strain>
    </source>
</reference>
<organism evidence="3">
    <name type="scientific">Capitella teleta</name>
    <name type="common">Polychaete worm</name>
    <dbReference type="NCBI Taxonomy" id="283909"/>
    <lineage>
        <taxon>Eukaryota</taxon>
        <taxon>Metazoa</taxon>
        <taxon>Spiralia</taxon>
        <taxon>Lophotrochozoa</taxon>
        <taxon>Annelida</taxon>
        <taxon>Polychaeta</taxon>
        <taxon>Sedentaria</taxon>
        <taxon>Scolecida</taxon>
        <taxon>Capitellidae</taxon>
        <taxon>Capitella</taxon>
    </lineage>
</organism>
<dbReference type="EMBL" id="KB308827">
    <property type="protein sequence ID" value="ELT96406.1"/>
    <property type="molecule type" value="Genomic_DNA"/>
</dbReference>
<evidence type="ECO:0000259" key="2">
    <source>
        <dbReference type="Pfam" id="PF02932"/>
    </source>
</evidence>
<dbReference type="Gene3D" id="1.20.58.390">
    <property type="entry name" value="Neurotransmitter-gated ion-channel transmembrane domain"/>
    <property type="match status" value="1"/>
</dbReference>
<reference evidence="5" key="1">
    <citation type="submission" date="2012-12" db="EMBL/GenBank/DDBJ databases">
        <authorList>
            <person name="Hellsten U."/>
            <person name="Grimwood J."/>
            <person name="Chapman J.A."/>
            <person name="Shapiro H."/>
            <person name="Aerts A."/>
            <person name="Otillar R.P."/>
            <person name="Terry A.Y."/>
            <person name="Boore J.L."/>
            <person name="Simakov O."/>
            <person name="Marletaz F."/>
            <person name="Cho S.-J."/>
            <person name="Edsinger-Gonzales E."/>
            <person name="Havlak P."/>
            <person name="Kuo D.-H."/>
            <person name="Larsson T."/>
            <person name="Lv J."/>
            <person name="Arendt D."/>
            <person name="Savage R."/>
            <person name="Osoegawa K."/>
            <person name="de Jong P."/>
            <person name="Lindberg D.R."/>
            <person name="Seaver E.C."/>
            <person name="Weisblat D.A."/>
            <person name="Putnam N.H."/>
            <person name="Grigoriev I.V."/>
            <person name="Rokhsar D.S."/>
        </authorList>
    </citation>
    <scope>NUCLEOTIDE SEQUENCE</scope>
    <source>
        <strain evidence="5">I ESC-2004</strain>
    </source>
</reference>
<dbReference type="STRING" id="283909.R7TYA8"/>
<dbReference type="AlphaFoldDB" id="R7TYA8"/>
<evidence type="ECO:0000256" key="1">
    <source>
        <dbReference type="SAM" id="Phobius"/>
    </source>
</evidence>
<protein>
    <recommendedName>
        <fullName evidence="2">Neurotransmitter-gated ion-channel transmembrane domain-containing protein</fullName>
    </recommendedName>
</protein>
<sequence length="153" mass="17078">MNRFYSRVTFIIEMKRKTGYYLISVILPCVMLVFMTLISFCLPPDSGEKVGLGVTIILAFSVYQIMIAESPPTTSDATPVLSEYTLCLALNQQRLGSINANIIHLHSYLTSNDETKAIQAEWKAAARVIGRLFFRLALVVAVMDTIILFAPQL</sequence>
<feature type="transmembrane region" description="Helical" evidence="1">
    <location>
        <begin position="20"/>
        <end position="38"/>
    </location>
</feature>
<feature type="transmembrane region" description="Helical" evidence="1">
    <location>
        <begin position="132"/>
        <end position="150"/>
    </location>
</feature>
<dbReference type="InterPro" id="IPR036719">
    <property type="entry name" value="Neuro-gated_channel_TM_sf"/>
</dbReference>
<keyword evidence="1" id="KW-0812">Transmembrane</keyword>
<keyword evidence="1" id="KW-0472">Membrane</keyword>
<feature type="domain" description="Neurotransmitter-gated ion-channel transmembrane" evidence="2">
    <location>
        <begin position="25"/>
        <end position="86"/>
    </location>
</feature>
<dbReference type="InterPro" id="IPR038050">
    <property type="entry name" value="Neuro_actylchol_rec"/>
</dbReference>
<dbReference type="EMBL" id="AMQN01011323">
    <property type="status" value="NOT_ANNOTATED_CDS"/>
    <property type="molecule type" value="Genomic_DNA"/>
</dbReference>
<evidence type="ECO:0000313" key="5">
    <source>
        <dbReference type="Proteomes" id="UP000014760"/>
    </source>
</evidence>
<dbReference type="CDD" id="cd19051">
    <property type="entry name" value="LGIC_TM_cation"/>
    <property type="match status" value="1"/>
</dbReference>
<dbReference type="Proteomes" id="UP000014760">
    <property type="component" value="Unassembled WGS sequence"/>
</dbReference>
<evidence type="ECO:0000313" key="3">
    <source>
        <dbReference type="EMBL" id="ELT96406.1"/>
    </source>
</evidence>
<dbReference type="Pfam" id="PF02932">
    <property type="entry name" value="Neur_chan_memb"/>
    <property type="match status" value="1"/>
</dbReference>
<dbReference type="OrthoDB" id="5975154at2759"/>
<keyword evidence="5" id="KW-1185">Reference proteome</keyword>
<dbReference type="InterPro" id="IPR006201">
    <property type="entry name" value="Neur_channel"/>
</dbReference>
<dbReference type="PANTHER" id="PTHR18945">
    <property type="entry name" value="NEUROTRANSMITTER GATED ION CHANNEL"/>
    <property type="match status" value="1"/>
</dbReference>
<dbReference type="InterPro" id="IPR006029">
    <property type="entry name" value="Neurotrans-gated_channel_TM"/>
</dbReference>
<keyword evidence="1" id="KW-1133">Transmembrane helix</keyword>
<dbReference type="OMA" id="WYESEGQ"/>
<dbReference type="EnsemblMetazoa" id="CapteT120481">
    <property type="protein sequence ID" value="CapteP120481"/>
    <property type="gene ID" value="CapteG120481"/>
</dbReference>
<evidence type="ECO:0000313" key="4">
    <source>
        <dbReference type="EnsemblMetazoa" id="CapteP120481"/>
    </source>
</evidence>
<reference evidence="4" key="3">
    <citation type="submission" date="2015-06" db="UniProtKB">
        <authorList>
            <consortium name="EnsemblMetazoa"/>
        </authorList>
    </citation>
    <scope>IDENTIFICATION</scope>
</reference>
<dbReference type="GO" id="GO:0004888">
    <property type="term" value="F:transmembrane signaling receptor activity"/>
    <property type="evidence" value="ECO:0007669"/>
    <property type="project" value="InterPro"/>
</dbReference>
<feature type="transmembrane region" description="Helical" evidence="1">
    <location>
        <begin position="50"/>
        <end position="68"/>
    </location>
</feature>
<dbReference type="SUPFAM" id="SSF90112">
    <property type="entry name" value="Neurotransmitter-gated ion-channel transmembrane pore"/>
    <property type="match status" value="1"/>
</dbReference>
<gene>
    <name evidence="3" type="ORF">CAPTEDRAFT_120481</name>
</gene>
<accession>R7TYA8</accession>
<dbReference type="GO" id="GO:0005216">
    <property type="term" value="F:monoatomic ion channel activity"/>
    <property type="evidence" value="ECO:0007669"/>
    <property type="project" value="InterPro"/>
</dbReference>
<dbReference type="HOGENOM" id="CLU_1715016_0_0_1"/>
<proteinExistence type="predicted"/>
<dbReference type="GO" id="GO:0016020">
    <property type="term" value="C:membrane"/>
    <property type="evidence" value="ECO:0007669"/>
    <property type="project" value="InterPro"/>
</dbReference>
<name>R7TYA8_CAPTE</name>